<dbReference type="Proteomes" id="UP001164929">
    <property type="component" value="Chromosome 8"/>
</dbReference>
<comment type="caution">
    <text evidence="1">The sequence shown here is derived from an EMBL/GenBank/DDBJ whole genome shotgun (WGS) entry which is preliminary data.</text>
</comment>
<gene>
    <name evidence="1" type="ORF">NC653_022167</name>
</gene>
<reference evidence="1" key="1">
    <citation type="journal article" date="2023" name="Mol. Ecol. Resour.">
        <title>Chromosome-level genome assembly of a triploid poplar Populus alba 'Berolinensis'.</title>
        <authorList>
            <person name="Chen S."/>
            <person name="Yu Y."/>
            <person name="Wang X."/>
            <person name="Wang S."/>
            <person name="Zhang T."/>
            <person name="Zhou Y."/>
            <person name="He R."/>
            <person name="Meng N."/>
            <person name="Wang Y."/>
            <person name="Liu W."/>
            <person name="Liu Z."/>
            <person name="Liu J."/>
            <person name="Guo Q."/>
            <person name="Huang H."/>
            <person name="Sederoff R.R."/>
            <person name="Wang G."/>
            <person name="Qu G."/>
            <person name="Chen S."/>
        </authorList>
    </citation>
    <scope>NUCLEOTIDE SEQUENCE</scope>
    <source>
        <strain evidence="1">SC-2020</strain>
    </source>
</reference>
<dbReference type="EMBL" id="JAQIZT010000008">
    <property type="protein sequence ID" value="KAJ6989508.1"/>
    <property type="molecule type" value="Genomic_DNA"/>
</dbReference>
<keyword evidence="2" id="KW-1185">Reference proteome</keyword>
<proteinExistence type="predicted"/>
<sequence length="27" mass="3167">MLFGFSLSLFIPFPSMGIHKYIIHQNK</sequence>
<name>A0AAD6VU83_9ROSI</name>
<protein>
    <submittedName>
        <fullName evidence="1">Uncharacterized protein</fullName>
    </submittedName>
</protein>
<evidence type="ECO:0000313" key="2">
    <source>
        <dbReference type="Proteomes" id="UP001164929"/>
    </source>
</evidence>
<organism evidence="1 2">
    <name type="scientific">Populus alba x Populus x berolinensis</name>
    <dbReference type="NCBI Taxonomy" id="444605"/>
    <lineage>
        <taxon>Eukaryota</taxon>
        <taxon>Viridiplantae</taxon>
        <taxon>Streptophyta</taxon>
        <taxon>Embryophyta</taxon>
        <taxon>Tracheophyta</taxon>
        <taxon>Spermatophyta</taxon>
        <taxon>Magnoliopsida</taxon>
        <taxon>eudicotyledons</taxon>
        <taxon>Gunneridae</taxon>
        <taxon>Pentapetalae</taxon>
        <taxon>rosids</taxon>
        <taxon>fabids</taxon>
        <taxon>Malpighiales</taxon>
        <taxon>Salicaceae</taxon>
        <taxon>Saliceae</taxon>
        <taxon>Populus</taxon>
    </lineage>
</organism>
<dbReference type="AlphaFoldDB" id="A0AAD6VU83"/>
<evidence type="ECO:0000313" key="1">
    <source>
        <dbReference type="EMBL" id="KAJ6989508.1"/>
    </source>
</evidence>
<accession>A0AAD6VU83</accession>